<dbReference type="PROSITE" id="PS51375">
    <property type="entry name" value="PPR"/>
    <property type="match status" value="1"/>
</dbReference>
<evidence type="ECO:0000256" key="1">
    <source>
        <dbReference type="ARBA" id="ARBA00022737"/>
    </source>
</evidence>
<organism evidence="3 4">
    <name type="scientific">Vitis vinifera</name>
    <name type="common">Grape</name>
    <dbReference type="NCBI Taxonomy" id="29760"/>
    <lineage>
        <taxon>Eukaryota</taxon>
        <taxon>Viridiplantae</taxon>
        <taxon>Streptophyta</taxon>
        <taxon>Embryophyta</taxon>
        <taxon>Tracheophyta</taxon>
        <taxon>Spermatophyta</taxon>
        <taxon>Magnoliopsida</taxon>
        <taxon>eudicotyledons</taxon>
        <taxon>Gunneridae</taxon>
        <taxon>Pentapetalae</taxon>
        <taxon>rosids</taxon>
        <taxon>Vitales</taxon>
        <taxon>Vitaceae</taxon>
        <taxon>Viteae</taxon>
        <taxon>Vitis</taxon>
    </lineage>
</organism>
<dbReference type="InterPro" id="IPR011990">
    <property type="entry name" value="TPR-like_helical_dom_sf"/>
</dbReference>
<dbReference type="Gene3D" id="1.25.40.10">
    <property type="entry name" value="Tetratricopeptide repeat domain"/>
    <property type="match status" value="1"/>
</dbReference>
<dbReference type="Pfam" id="PF01535">
    <property type="entry name" value="PPR"/>
    <property type="match status" value="2"/>
</dbReference>
<evidence type="ECO:0000313" key="3">
    <source>
        <dbReference type="EMBL" id="WJZ92540.1"/>
    </source>
</evidence>
<feature type="repeat" description="PPR" evidence="2">
    <location>
        <begin position="85"/>
        <end position="119"/>
    </location>
</feature>
<protein>
    <recommendedName>
        <fullName evidence="5">Pentatricopeptide repeat-containing protein</fullName>
    </recommendedName>
</protein>
<keyword evidence="4" id="KW-1185">Reference proteome</keyword>
<dbReference type="InterPro" id="IPR046960">
    <property type="entry name" value="PPR_At4g14850-like_plant"/>
</dbReference>
<name>A0ABY9CEE2_VITVI</name>
<accession>A0ABY9CEE2</accession>
<keyword evidence="1" id="KW-0677">Repeat</keyword>
<gene>
    <name evidence="3" type="ORF">VitviT2T_011528</name>
</gene>
<dbReference type="InterPro" id="IPR002885">
    <property type="entry name" value="PPR_rpt"/>
</dbReference>
<dbReference type="PANTHER" id="PTHR47926">
    <property type="entry name" value="PENTATRICOPEPTIDE REPEAT-CONTAINING PROTEIN"/>
    <property type="match status" value="1"/>
</dbReference>
<evidence type="ECO:0008006" key="5">
    <source>
        <dbReference type="Google" id="ProtNLM"/>
    </source>
</evidence>
<dbReference type="Proteomes" id="UP001227230">
    <property type="component" value="Chromosome 8"/>
</dbReference>
<dbReference type="PANTHER" id="PTHR47926:SF347">
    <property type="entry name" value="PENTATRICOPEPTIDE REPEAT-CONTAINING PROTEIN"/>
    <property type="match status" value="1"/>
</dbReference>
<reference evidence="3 4" key="1">
    <citation type="journal article" date="2023" name="Hortic Res">
        <title>The complete reference genome for grapevine (Vitis vinifera L.) genetics and breeding.</title>
        <authorList>
            <person name="Shi X."/>
            <person name="Cao S."/>
            <person name="Wang X."/>
            <person name="Huang S."/>
            <person name="Wang Y."/>
            <person name="Liu Z."/>
            <person name="Liu W."/>
            <person name="Leng X."/>
            <person name="Peng Y."/>
            <person name="Wang N."/>
            <person name="Wang Y."/>
            <person name="Ma Z."/>
            <person name="Xu X."/>
            <person name="Zhang F."/>
            <person name="Xue H."/>
            <person name="Zhong H."/>
            <person name="Wang Y."/>
            <person name="Zhang K."/>
            <person name="Velt A."/>
            <person name="Avia K."/>
            <person name="Holtgrawe D."/>
            <person name="Grimplet J."/>
            <person name="Matus J.T."/>
            <person name="Ware D."/>
            <person name="Wu X."/>
            <person name="Wang H."/>
            <person name="Liu C."/>
            <person name="Fang Y."/>
            <person name="Rustenholz C."/>
            <person name="Cheng Z."/>
            <person name="Xiao H."/>
            <person name="Zhou Y."/>
        </authorList>
    </citation>
    <scope>NUCLEOTIDE SEQUENCE [LARGE SCALE GENOMIC DNA]</scope>
    <source>
        <strain evidence="4">cv. Pinot noir / PN40024</strain>
        <tissue evidence="3">Leaf</tissue>
    </source>
</reference>
<evidence type="ECO:0000256" key="2">
    <source>
        <dbReference type="PROSITE-ProRule" id="PRU00708"/>
    </source>
</evidence>
<dbReference type="EMBL" id="CP126655">
    <property type="protein sequence ID" value="WJZ92540.1"/>
    <property type="molecule type" value="Genomic_DNA"/>
</dbReference>
<sequence length="213" mass="24576">MVFLKRGLNSIKKYGMKVLFQSMGMHRLVSLRWCWRHFRRMNDESIVPSRFTVGIDVSNSLIDMYGKCKCIENALEIFEMLRGRDIFSWNSVVSIHEECGDHDGTLRLLDRMLGTRIQPDLVIVATVLPAYSHLAVLMHGREIHGYMIVSGLGKDGKDIDDVLSKMHLMHNHCLQNPLVYVMPLGIHRCFLKLEINIKLTFKTLSCCQFSLKH</sequence>
<evidence type="ECO:0000313" key="4">
    <source>
        <dbReference type="Proteomes" id="UP001227230"/>
    </source>
</evidence>
<proteinExistence type="predicted"/>